<dbReference type="EMBL" id="NJBN01000009">
    <property type="protein sequence ID" value="TKJ38584.1"/>
    <property type="molecule type" value="Genomic_DNA"/>
</dbReference>
<dbReference type="Gene3D" id="2.60.120.200">
    <property type="match status" value="2"/>
</dbReference>
<feature type="domain" description="Secretion system C-terminal sorting" evidence="2">
    <location>
        <begin position="721"/>
        <end position="795"/>
    </location>
</feature>
<dbReference type="Pfam" id="PF18962">
    <property type="entry name" value="Por_Secre_tail"/>
    <property type="match status" value="1"/>
</dbReference>
<dbReference type="Proteomes" id="UP000319619">
    <property type="component" value="Unassembled WGS sequence"/>
</dbReference>
<keyword evidence="1" id="KW-0732">Signal</keyword>
<gene>
    <name evidence="3" type="ORF">CEE37_12540</name>
</gene>
<evidence type="ECO:0000256" key="1">
    <source>
        <dbReference type="SAM" id="SignalP"/>
    </source>
</evidence>
<organism evidence="3 4">
    <name type="scientific">candidate division LCP-89 bacterium B3_LCP</name>
    <dbReference type="NCBI Taxonomy" id="2012998"/>
    <lineage>
        <taxon>Bacteria</taxon>
        <taxon>Pseudomonadati</taxon>
        <taxon>Bacteria division LCP-89</taxon>
    </lineage>
</organism>
<sequence length="799" mass="89197">MKLNTLTKAFTSFVTLCLIVMAVTPSHADCPLRIRGYGSMDPAYIQLNLTDEEIVIYQQDFEEGTGGWFSIDLTDPGAMWHTETYNAYSGDSSWWCGNVGLMGYDNNWLQYLVSPEIDLSGTVNPVLSFDLFWAVEEPDTMGDYDGFDGCNVWVFNSDPLVDDWEVLVPDYPEYTCQSLRSFGWRWEMGTGIPGWADLSNGWLPASFDLSSYTLDEIKIRFGFASDDAHCTADDPLQIGFFVDNIEIAEGATVYLHNFAEGNSYPDEFTLETGNISGDYWDLTQDNYHSYSHSFNCENQTFLSDALISPAISIPSGMSTRMTYWVYCDLPDYDGEGDDILDDFYFIEVAPTGTPTWTPIVYDWAHDGSQLQWVERSYGYWGDEGFPTNSIDLSPWAGQDVRLRFRVITDGNDDGGVGEGLFIDDISLLSEELPQNDTGASRLLIPFPTYENQLTLECSVDLINYGTANQVHVPAYYNVNGTVTPLTPWSQINAGDTLTRTFDWTSPDVGIYDFKAYTQLSGDEELSNDTSLAGLVEVTPAGTFELGYDHRQVTYMGPYPFNFGQYTGALVHFTPEEDGLAGNLQAETLKAMFNTAGDVNLHIFADGVGDNPGAEVYSATVNIDAGSIAPQWAEIDISGCNYLQNGHPNFWVWLEVTSLNNTPHITGHIEDCFTPGHFYTYDGSDADASILNFNVRTIMTGTSGVQPIIESTPYQLQLLQNYPNPFNSSTRISFVLPAPSNVHFDLYNLQGQLILRLLDQQYQAGEHSVDWSGDSLPSGSYWLQMTTNDNMITRRITLLK</sequence>
<dbReference type="AlphaFoldDB" id="A0A532UUF7"/>
<feature type="chain" id="PRO_5022037897" description="Secretion system C-terminal sorting domain-containing protein" evidence="1">
    <location>
        <begin position="29"/>
        <end position="799"/>
    </location>
</feature>
<name>A0A532UUF7_UNCL8</name>
<protein>
    <recommendedName>
        <fullName evidence="2">Secretion system C-terminal sorting domain-containing protein</fullName>
    </recommendedName>
</protein>
<accession>A0A532UUF7</accession>
<feature type="signal peptide" evidence="1">
    <location>
        <begin position="1"/>
        <end position="28"/>
    </location>
</feature>
<reference evidence="3 4" key="1">
    <citation type="submission" date="2017-06" db="EMBL/GenBank/DDBJ databases">
        <title>Novel microbial phyla capable of carbon fixation and sulfur reduction in deep-sea sediments.</title>
        <authorList>
            <person name="Huang J."/>
            <person name="Baker B."/>
            <person name="Wang Y."/>
        </authorList>
    </citation>
    <scope>NUCLEOTIDE SEQUENCE [LARGE SCALE GENOMIC DNA]</scope>
    <source>
        <strain evidence="3">B3_LCP</strain>
    </source>
</reference>
<dbReference type="InterPro" id="IPR026444">
    <property type="entry name" value="Secre_tail"/>
</dbReference>
<dbReference type="Gene3D" id="2.60.40.4070">
    <property type="match status" value="1"/>
</dbReference>
<evidence type="ECO:0000313" key="4">
    <source>
        <dbReference type="Proteomes" id="UP000319619"/>
    </source>
</evidence>
<evidence type="ECO:0000313" key="3">
    <source>
        <dbReference type="EMBL" id="TKJ38584.1"/>
    </source>
</evidence>
<proteinExistence type="predicted"/>
<comment type="caution">
    <text evidence="3">The sequence shown here is derived from an EMBL/GenBank/DDBJ whole genome shotgun (WGS) entry which is preliminary data.</text>
</comment>
<evidence type="ECO:0000259" key="2">
    <source>
        <dbReference type="Pfam" id="PF18962"/>
    </source>
</evidence>
<dbReference type="NCBIfam" id="TIGR04183">
    <property type="entry name" value="Por_Secre_tail"/>
    <property type="match status" value="1"/>
</dbReference>